<keyword evidence="1" id="KW-0472">Membrane</keyword>
<dbReference type="EMBL" id="LYDR01000152">
    <property type="protein sequence ID" value="ODA28455.1"/>
    <property type="molecule type" value="Genomic_DNA"/>
</dbReference>
<feature type="domain" description="DUF1559" evidence="2">
    <location>
        <begin position="41"/>
        <end position="306"/>
    </location>
</feature>
<protein>
    <recommendedName>
        <fullName evidence="2">DUF1559 domain-containing protein</fullName>
    </recommendedName>
</protein>
<sequence length="324" mass="34441">MVIRKSERTVQPARNGFTLIELLVVIAIIAILIALLLPAVQQAREAARRTACRNNLKNLALAMHNYHDNSNTFVFAWDTLEGSWTNQILPQIEQTALFNTIIRAEGDPGNWNNANCVANRAASGANIPIFRCPSMAVASNIDDQSIPGRGVLSYGVCSGSNVYADQDSELTTVGAPTGAVSHENASAPDGMFFGVSSVRMRDVIDGTSNTIMVGEFYTNPSAGRNGVAFDHWIISIPQSGGWAPGNTSGAEFSECTGSAAVKINAALDLTVRGEAAQIGFGSWHTGGAFFAMGDGSVKFISENIDITTYRALGSRGGRETVGEY</sequence>
<reference evidence="3 4" key="1">
    <citation type="submission" date="2016-05" db="EMBL/GenBank/DDBJ databases">
        <title>Genomic and physiological characterization of Planctopirus sp. isolated from fresh water lake.</title>
        <authorList>
            <person name="Subhash Y."/>
            <person name="Ramana C."/>
        </authorList>
    </citation>
    <scope>NUCLEOTIDE SEQUENCE [LARGE SCALE GENOMIC DNA]</scope>
    <source>
        <strain evidence="3 4">JC280</strain>
    </source>
</reference>
<dbReference type="STRING" id="1841610.A6X21_12085"/>
<evidence type="ECO:0000259" key="2">
    <source>
        <dbReference type="Pfam" id="PF07596"/>
    </source>
</evidence>
<dbReference type="Pfam" id="PF07596">
    <property type="entry name" value="SBP_bac_10"/>
    <property type="match status" value="1"/>
</dbReference>
<dbReference type="InterPro" id="IPR027558">
    <property type="entry name" value="Pre_pil_HX9DG_C"/>
</dbReference>
<dbReference type="Gene3D" id="3.30.700.10">
    <property type="entry name" value="Glycoprotein, Type 4 Pilin"/>
    <property type="match status" value="1"/>
</dbReference>
<evidence type="ECO:0000313" key="4">
    <source>
        <dbReference type="Proteomes" id="UP000094828"/>
    </source>
</evidence>
<dbReference type="InterPro" id="IPR045584">
    <property type="entry name" value="Pilin-like"/>
</dbReference>
<dbReference type="OrthoDB" id="249131at2"/>
<accession>A0A1C3E5C1</accession>
<dbReference type="AlphaFoldDB" id="A0A1C3E5C1"/>
<dbReference type="Pfam" id="PF07963">
    <property type="entry name" value="N_methyl"/>
    <property type="match status" value="1"/>
</dbReference>
<keyword evidence="1" id="KW-1133">Transmembrane helix</keyword>
<dbReference type="PANTHER" id="PTHR30093">
    <property type="entry name" value="GENERAL SECRETION PATHWAY PROTEIN G"/>
    <property type="match status" value="1"/>
</dbReference>
<dbReference type="InterPro" id="IPR012902">
    <property type="entry name" value="N_methyl_site"/>
</dbReference>
<dbReference type="NCBIfam" id="TIGR02532">
    <property type="entry name" value="IV_pilin_GFxxxE"/>
    <property type="match status" value="1"/>
</dbReference>
<dbReference type="PANTHER" id="PTHR30093:SF2">
    <property type="entry name" value="TYPE II SECRETION SYSTEM PROTEIN H"/>
    <property type="match status" value="1"/>
</dbReference>
<keyword evidence="1" id="KW-0812">Transmembrane</keyword>
<evidence type="ECO:0000313" key="3">
    <source>
        <dbReference type="EMBL" id="ODA28455.1"/>
    </source>
</evidence>
<gene>
    <name evidence="3" type="ORF">A6X21_12085</name>
</gene>
<feature type="transmembrane region" description="Helical" evidence="1">
    <location>
        <begin position="20"/>
        <end position="40"/>
    </location>
</feature>
<dbReference type="RefSeq" id="WP_068851552.1">
    <property type="nucleotide sequence ID" value="NZ_LYDR01000152.1"/>
</dbReference>
<comment type="caution">
    <text evidence="3">The sequence shown here is derived from an EMBL/GenBank/DDBJ whole genome shotgun (WGS) entry which is preliminary data.</text>
</comment>
<evidence type="ECO:0000256" key="1">
    <source>
        <dbReference type="SAM" id="Phobius"/>
    </source>
</evidence>
<dbReference type="SUPFAM" id="SSF54523">
    <property type="entry name" value="Pili subunits"/>
    <property type="match status" value="1"/>
</dbReference>
<organism evidence="3 4">
    <name type="scientific">Planctopirus hydrillae</name>
    <dbReference type="NCBI Taxonomy" id="1841610"/>
    <lineage>
        <taxon>Bacteria</taxon>
        <taxon>Pseudomonadati</taxon>
        <taxon>Planctomycetota</taxon>
        <taxon>Planctomycetia</taxon>
        <taxon>Planctomycetales</taxon>
        <taxon>Planctomycetaceae</taxon>
        <taxon>Planctopirus</taxon>
    </lineage>
</organism>
<name>A0A1C3E5C1_9PLAN</name>
<dbReference type="NCBIfam" id="TIGR04294">
    <property type="entry name" value="pre_pil_HX9DG"/>
    <property type="match status" value="1"/>
</dbReference>
<keyword evidence="4" id="KW-1185">Reference proteome</keyword>
<dbReference type="InterPro" id="IPR011453">
    <property type="entry name" value="DUF1559"/>
</dbReference>
<dbReference type="Proteomes" id="UP000094828">
    <property type="component" value="Unassembled WGS sequence"/>
</dbReference>
<proteinExistence type="predicted"/>